<sequence>MKVSVATKKLLSLSMLAGVGPAALKKVASVPDFEILSVEDLALACVPLRKALSSSGAWELASEQADVQVELADKHESRIISALDFEYPPLLMATKDDPFIIFVRGKLYSESQRSVAIIGTREPTRHGEIIARRITEFFVDNHWSVVSGLALGCDGIAHKAAIEAGGHTVAVLAHGLQMIAPSQHRKLAEEIVESGGALISEYPFGQKVFSQQFVKRDRIQAGLAQGVVMIQSDIKGGSLHASRAALDYGRWLAVPLPTSTDRKNEEPKIMANLLITEGDWVDKANLLKCKKDRLNDVLVLRARDDYPGMLSHASLSMLGEDESKSDNLLPAGGLGSSKEQVSHSGNVVGAVEGSDKINNGGESASSVDSLTHQNSLL</sequence>
<dbReference type="PANTHER" id="PTHR43022:SF1">
    <property type="entry name" value="PROTEIN SMF"/>
    <property type="match status" value="1"/>
</dbReference>
<keyword evidence="3" id="KW-0732">Signal</keyword>
<dbReference type="Gene3D" id="3.40.50.450">
    <property type="match status" value="1"/>
</dbReference>
<evidence type="ECO:0000256" key="1">
    <source>
        <dbReference type="ARBA" id="ARBA00006525"/>
    </source>
</evidence>
<protein>
    <submittedName>
        <fullName evidence="5">DNA processing protein</fullName>
    </submittedName>
</protein>
<dbReference type="PANTHER" id="PTHR43022">
    <property type="entry name" value="PROTEIN SMF"/>
    <property type="match status" value="1"/>
</dbReference>
<proteinExistence type="inferred from homology"/>
<comment type="similarity">
    <text evidence="1">Belongs to the DprA/Smf family.</text>
</comment>
<evidence type="ECO:0000259" key="4">
    <source>
        <dbReference type="Pfam" id="PF02481"/>
    </source>
</evidence>
<feature type="signal peptide" evidence="3">
    <location>
        <begin position="1"/>
        <end position="17"/>
    </location>
</feature>
<evidence type="ECO:0000313" key="5">
    <source>
        <dbReference type="EMBL" id="SEQ32940.1"/>
    </source>
</evidence>
<organism evidence="5 6">
    <name type="scientific">Pseudomonas soli</name>
    <dbReference type="NCBI Taxonomy" id="1306993"/>
    <lineage>
        <taxon>Bacteria</taxon>
        <taxon>Pseudomonadati</taxon>
        <taxon>Pseudomonadota</taxon>
        <taxon>Gammaproteobacteria</taxon>
        <taxon>Pseudomonadales</taxon>
        <taxon>Pseudomonadaceae</taxon>
        <taxon>Pseudomonas</taxon>
    </lineage>
</organism>
<dbReference type="Pfam" id="PF02481">
    <property type="entry name" value="DNA_processg_A"/>
    <property type="match status" value="1"/>
</dbReference>
<dbReference type="InterPro" id="IPR003488">
    <property type="entry name" value="DprA"/>
</dbReference>
<dbReference type="AlphaFoldDB" id="A0A1H9F4S1"/>
<reference evidence="5 6" key="1">
    <citation type="submission" date="2016-10" db="EMBL/GenBank/DDBJ databases">
        <authorList>
            <person name="de Groot N.N."/>
        </authorList>
    </citation>
    <scope>NUCLEOTIDE SEQUENCE [LARGE SCALE GENOMIC DNA]</scope>
    <source>
        <strain evidence="5 6">LMG 27941</strain>
    </source>
</reference>
<evidence type="ECO:0000256" key="2">
    <source>
        <dbReference type="SAM" id="MobiDB-lite"/>
    </source>
</evidence>
<name>A0A1H9F4S1_9PSED</name>
<feature type="region of interest" description="Disordered" evidence="2">
    <location>
        <begin position="321"/>
        <end position="377"/>
    </location>
</feature>
<dbReference type="Proteomes" id="UP000199221">
    <property type="component" value="Unassembled WGS sequence"/>
</dbReference>
<evidence type="ECO:0000313" key="6">
    <source>
        <dbReference type="Proteomes" id="UP000199221"/>
    </source>
</evidence>
<feature type="compositionally biased region" description="Polar residues" evidence="2">
    <location>
        <begin position="356"/>
        <end position="377"/>
    </location>
</feature>
<feature type="chain" id="PRO_5011599936" evidence="3">
    <location>
        <begin position="18"/>
        <end position="377"/>
    </location>
</feature>
<feature type="domain" description="Smf/DprA SLOG" evidence="4">
    <location>
        <begin position="79"/>
        <end position="262"/>
    </location>
</feature>
<dbReference type="SUPFAM" id="SSF102405">
    <property type="entry name" value="MCP/YpsA-like"/>
    <property type="match status" value="1"/>
</dbReference>
<accession>A0A1H9F4S1</accession>
<evidence type="ECO:0000256" key="3">
    <source>
        <dbReference type="SAM" id="SignalP"/>
    </source>
</evidence>
<gene>
    <name evidence="5" type="ORF">SAMN05216230_102437</name>
</gene>
<dbReference type="EMBL" id="FOEQ01000002">
    <property type="protein sequence ID" value="SEQ32940.1"/>
    <property type="molecule type" value="Genomic_DNA"/>
</dbReference>
<dbReference type="InterPro" id="IPR057666">
    <property type="entry name" value="DrpA_SLOG"/>
</dbReference>
<dbReference type="GO" id="GO:0009294">
    <property type="term" value="P:DNA-mediated transformation"/>
    <property type="evidence" value="ECO:0007669"/>
    <property type="project" value="InterPro"/>
</dbReference>
<dbReference type="RefSeq" id="WP_244891303.1">
    <property type="nucleotide sequence ID" value="NZ_FOEQ01000002.1"/>
</dbReference>